<proteinExistence type="predicted"/>
<protein>
    <submittedName>
        <fullName evidence="1">Uncharacterized protein</fullName>
    </submittedName>
</protein>
<comment type="caution">
    <text evidence="1">The sequence shown here is derived from an EMBL/GenBank/DDBJ whole genome shotgun (WGS) entry which is preliminary data.</text>
</comment>
<gene>
    <name evidence="1" type="ORF">BC643_2439</name>
</gene>
<dbReference type="EMBL" id="RAPN01000001">
    <property type="protein sequence ID" value="RKD92069.1"/>
    <property type="molecule type" value="Genomic_DNA"/>
</dbReference>
<reference evidence="1 2" key="1">
    <citation type="submission" date="2018-09" db="EMBL/GenBank/DDBJ databases">
        <title>Genomic Encyclopedia of Archaeal and Bacterial Type Strains, Phase II (KMG-II): from individual species to whole genera.</title>
        <authorList>
            <person name="Goeker M."/>
        </authorList>
    </citation>
    <scope>NUCLEOTIDE SEQUENCE [LARGE SCALE GENOMIC DNA]</scope>
    <source>
        <strain evidence="1 2">DSM 27148</strain>
    </source>
</reference>
<dbReference type="Proteomes" id="UP000283387">
    <property type="component" value="Unassembled WGS sequence"/>
</dbReference>
<keyword evidence="2" id="KW-1185">Reference proteome</keyword>
<dbReference type="AlphaFoldDB" id="A0A419W9E6"/>
<evidence type="ECO:0000313" key="1">
    <source>
        <dbReference type="EMBL" id="RKD92069.1"/>
    </source>
</evidence>
<sequence>MILDLKSLLVWRNNVRVKVFKKGILRSQEVSHLKQN</sequence>
<name>A0A419W9E6_9BACT</name>
<accession>A0A419W9E6</accession>
<evidence type="ECO:0000313" key="2">
    <source>
        <dbReference type="Proteomes" id="UP000283387"/>
    </source>
</evidence>
<organism evidence="1 2">
    <name type="scientific">Mangrovibacterium diazotrophicum</name>
    <dbReference type="NCBI Taxonomy" id="1261403"/>
    <lineage>
        <taxon>Bacteria</taxon>
        <taxon>Pseudomonadati</taxon>
        <taxon>Bacteroidota</taxon>
        <taxon>Bacteroidia</taxon>
        <taxon>Marinilabiliales</taxon>
        <taxon>Prolixibacteraceae</taxon>
        <taxon>Mangrovibacterium</taxon>
    </lineage>
</organism>